<accession>A0A3D9ULB7</accession>
<evidence type="ECO:0000313" key="9">
    <source>
        <dbReference type="EMBL" id="REF30242.1"/>
    </source>
</evidence>
<dbReference type="GO" id="GO:0070677">
    <property type="term" value="F:rRNA (cytosine-2'-O-)-methyltransferase activity"/>
    <property type="evidence" value="ECO:0007669"/>
    <property type="project" value="UniProtKB-UniRule"/>
</dbReference>
<comment type="similarity">
    <text evidence="6">Belongs to the methyltransferase superfamily. RsmI family.</text>
</comment>
<dbReference type="PIRSF" id="PIRSF005917">
    <property type="entry name" value="MTase_YraL"/>
    <property type="match status" value="1"/>
</dbReference>
<dbReference type="Gene3D" id="3.30.950.10">
    <property type="entry name" value="Methyltransferase, Cobalt-precorrin-4 Transmethylase, Domain 2"/>
    <property type="match status" value="1"/>
</dbReference>
<dbReference type="InterPro" id="IPR035996">
    <property type="entry name" value="4pyrrol_Methylase_sf"/>
</dbReference>
<dbReference type="InterPro" id="IPR053910">
    <property type="entry name" value="RsmI_HTH"/>
</dbReference>
<evidence type="ECO:0000313" key="10">
    <source>
        <dbReference type="Proteomes" id="UP000256253"/>
    </source>
</evidence>
<dbReference type="InterPro" id="IPR000878">
    <property type="entry name" value="4pyrrol_Mease"/>
</dbReference>
<proteinExistence type="inferred from homology"/>
<evidence type="ECO:0000256" key="3">
    <source>
        <dbReference type="ARBA" id="ARBA00022603"/>
    </source>
</evidence>
<evidence type="ECO:0000256" key="2">
    <source>
        <dbReference type="ARBA" id="ARBA00022552"/>
    </source>
</evidence>
<keyword evidence="3 6" id="KW-0489">Methyltransferase</keyword>
<dbReference type="FunFam" id="3.40.1010.10:FF:000007">
    <property type="entry name" value="Ribosomal RNA small subunit methyltransferase I"/>
    <property type="match status" value="1"/>
</dbReference>
<dbReference type="SUPFAM" id="SSF53790">
    <property type="entry name" value="Tetrapyrrole methylase"/>
    <property type="match status" value="1"/>
</dbReference>
<dbReference type="CDD" id="cd11648">
    <property type="entry name" value="RsmI"/>
    <property type="match status" value="1"/>
</dbReference>
<comment type="function">
    <text evidence="6">Catalyzes the 2'-O-methylation of the ribose of cytidine 1402 (C1402) in 16S rRNA.</text>
</comment>
<dbReference type="InterPro" id="IPR014777">
    <property type="entry name" value="4pyrrole_Mease_sub1"/>
</dbReference>
<keyword evidence="2 6" id="KW-0698">rRNA processing</keyword>
<keyword evidence="5 6" id="KW-0949">S-adenosyl-L-methionine</keyword>
<dbReference type="EMBL" id="QTUA01000001">
    <property type="protein sequence ID" value="REF30242.1"/>
    <property type="molecule type" value="Genomic_DNA"/>
</dbReference>
<keyword evidence="4 6" id="KW-0808">Transferase</keyword>
<name>A0A3D9ULB7_9MICO</name>
<dbReference type="Gene3D" id="3.40.1010.10">
    <property type="entry name" value="Cobalt-precorrin-4 Transmethylase, Domain 1"/>
    <property type="match status" value="1"/>
</dbReference>
<dbReference type="Proteomes" id="UP000256253">
    <property type="component" value="Unassembled WGS sequence"/>
</dbReference>
<dbReference type="NCBIfam" id="TIGR00096">
    <property type="entry name" value="16S rRNA (cytidine(1402)-2'-O)-methyltransferase"/>
    <property type="match status" value="1"/>
</dbReference>
<keyword evidence="1 6" id="KW-0963">Cytoplasm</keyword>
<evidence type="ECO:0000256" key="1">
    <source>
        <dbReference type="ARBA" id="ARBA00022490"/>
    </source>
</evidence>
<evidence type="ECO:0000256" key="5">
    <source>
        <dbReference type="ARBA" id="ARBA00022691"/>
    </source>
</evidence>
<feature type="domain" description="RsmI HTH" evidence="8">
    <location>
        <begin position="256"/>
        <end position="296"/>
    </location>
</feature>
<reference evidence="9 10" key="1">
    <citation type="submission" date="2018-08" db="EMBL/GenBank/DDBJ databases">
        <title>Sequencing the genomes of 1000 actinobacteria strains.</title>
        <authorList>
            <person name="Klenk H.-P."/>
        </authorList>
    </citation>
    <scope>NUCLEOTIDE SEQUENCE [LARGE SCALE GENOMIC DNA]</scope>
    <source>
        <strain evidence="9 10">DSM 22967</strain>
    </source>
</reference>
<dbReference type="Pfam" id="PF23016">
    <property type="entry name" value="RsmI_C"/>
    <property type="match status" value="1"/>
</dbReference>
<organism evidence="9 10">
    <name type="scientific">Calidifontibacter indicus</name>
    <dbReference type="NCBI Taxonomy" id="419650"/>
    <lineage>
        <taxon>Bacteria</taxon>
        <taxon>Bacillati</taxon>
        <taxon>Actinomycetota</taxon>
        <taxon>Actinomycetes</taxon>
        <taxon>Micrococcales</taxon>
        <taxon>Dermacoccaceae</taxon>
        <taxon>Calidifontibacter</taxon>
    </lineage>
</organism>
<dbReference type="FunFam" id="3.30.950.10:FF:000003">
    <property type="entry name" value="Ribosomal RNA small subunit methyltransferase I"/>
    <property type="match status" value="1"/>
</dbReference>
<feature type="domain" description="Tetrapyrrole methylase" evidence="7">
    <location>
        <begin position="27"/>
        <end position="229"/>
    </location>
</feature>
<protein>
    <recommendedName>
        <fullName evidence="6">Ribosomal RNA small subunit methyltransferase I</fullName>
        <ecNumber evidence="6">2.1.1.198</ecNumber>
    </recommendedName>
    <alternativeName>
        <fullName evidence="6">16S rRNA 2'-O-ribose C1402 methyltransferase</fullName>
    </alternativeName>
    <alternativeName>
        <fullName evidence="6">rRNA (cytidine-2'-O-)-methyltransferase RsmI</fullName>
    </alternativeName>
</protein>
<dbReference type="AlphaFoldDB" id="A0A3D9ULB7"/>
<dbReference type="GO" id="GO:0005737">
    <property type="term" value="C:cytoplasm"/>
    <property type="evidence" value="ECO:0007669"/>
    <property type="project" value="UniProtKB-SubCell"/>
</dbReference>
<evidence type="ECO:0000259" key="8">
    <source>
        <dbReference type="Pfam" id="PF23016"/>
    </source>
</evidence>
<dbReference type="HAMAP" id="MF_01877">
    <property type="entry name" value="16SrRNA_methyltr_I"/>
    <property type="match status" value="1"/>
</dbReference>
<dbReference type="InterPro" id="IPR008189">
    <property type="entry name" value="rRNA_ssu_MeTfrase_I"/>
</dbReference>
<evidence type="ECO:0000256" key="6">
    <source>
        <dbReference type="HAMAP-Rule" id="MF_01877"/>
    </source>
</evidence>
<evidence type="ECO:0000259" key="7">
    <source>
        <dbReference type="Pfam" id="PF00590"/>
    </source>
</evidence>
<comment type="caution">
    <text evidence="9">The sequence shown here is derived from an EMBL/GenBank/DDBJ whole genome shotgun (WGS) entry which is preliminary data.</text>
</comment>
<dbReference type="Pfam" id="PF00590">
    <property type="entry name" value="TP_methylase"/>
    <property type="match status" value="1"/>
</dbReference>
<dbReference type="InterPro" id="IPR014776">
    <property type="entry name" value="4pyrrole_Mease_sub2"/>
</dbReference>
<comment type="catalytic activity">
    <reaction evidence="6">
        <text>cytidine(1402) in 16S rRNA + S-adenosyl-L-methionine = 2'-O-methylcytidine(1402) in 16S rRNA + S-adenosyl-L-homocysteine + H(+)</text>
        <dbReference type="Rhea" id="RHEA:42924"/>
        <dbReference type="Rhea" id="RHEA-COMP:10285"/>
        <dbReference type="Rhea" id="RHEA-COMP:10286"/>
        <dbReference type="ChEBI" id="CHEBI:15378"/>
        <dbReference type="ChEBI" id="CHEBI:57856"/>
        <dbReference type="ChEBI" id="CHEBI:59789"/>
        <dbReference type="ChEBI" id="CHEBI:74495"/>
        <dbReference type="ChEBI" id="CHEBI:82748"/>
        <dbReference type="EC" id="2.1.1.198"/>
    </reaction>
</comment>
<dbReference type="EC" id="2.1.1.198" evidence="6"/>
<sequence length="299" mass="31800">MGGTPSGSLERRQRPRNTLPCMAEGILILAATPIGDPRDAAPRLAQELLAADIVAAEDTRRLRRLLDALGVEPSAKVVSYHEHNEASRSAELVDTVARGGRVVVVTDAGMPSVSDPGYRVVAEAVARDLRITCVPGPSAVLMALAVSGLPVDRFCFEGFLSRKAGERSRQVAALADERRTMVFFEAPHRLADMLAALAEGFGGDRKAAVCRELTKTYEEVKRGGLAELAEWAVEHARGEITIVVAGAPAVAATVDDSLPRVLELVAQGTRLKDAVGQVAQQTGLSKKKLYDAALAARHP</sequence>
<dbReference type="PANTHER" id="PTHR46111">
    <property type="entry name" value="RIBOSOMAL RNA SMALL SUBUNIT METHYLTRANSFERASE I"/>
    <property type="match status" value="1"/>
</dbReference>
<comment type="subcellular location">
    <subcellularLocation>
        <location evidence="6">Cytoplasm</location>
    </subcellularLocation>
</comment>
<gene>
    <name evidence="6" type="primary">rsmI</name>
    <name evidence="9" type="ORF">DFJ65_1240</name>
</gene>
<dbReference type="PANTHER" id="PTHR46111:SF1">
    <property type="entry name" value="RIBOSOMAL RNA SMALL SUBUNIT METHYLTRANSFERASE I"/>
    <property type="match status" value="1"/>
</dbReference>
<evidence type="ECO:0000256" key="4">
    <source>
        <dbReference type="ARBA" id="ARBA00022679"/>
    </source>
</evidence>
<keyword evidence="10" id="KW-1185">Reference proteome</keyword>